<dbReference type="RefSeq" id="WP_235591019.1">
    <property type="nucleotide sequence ID" value="NZ_CP014634.1"/>
</dbReference>
<dbReference type="EMBL" id="LTEB01000022">
    <property type="protein sequence ID" value="KXU18525.1"/>
    <property type="molecule type" value="Genomic_DNA"/>
</dbReference>
<dbReference type="InterPro" id="IPR052891">
    <property type="entry name" value="DNA-3mA_glycosylase"/>
</dbReference>
<proteinExistence type="predicted"/>
<dbReference type="InterPro" id="IPR005019">
    <property type="entry name" value="Adenine_glyco"/>
</dbReference>
<dbReference type="Proteomes" id="UP000070339">
    <property type="component" value="Unassembled WGS sequence"/>
</dbReference>
<gene>
    <name evidence="2" type="ORF">WM41_0795</name>
</gene>
<evidence type="ECO:0000256" key="1">
    <source>
        <dbReference type="SAM" id="MobiDB-lite"/>
    </source>
</evidence>
<keyword evidence="3" id="KW-1185">Reference proteome</keyword>
<dbReference type="SUPFAM" id="SSF48150">
    <property type="entry name" value="DNA-glycosylase"/>
    <property type="match status" value="1"/>
</dbReference>
<dbReference type="PANTHER" id="PTHR30037">
    <property type="entry name" value="DNA-3-METHYLADENINE GLYCOSYLASE 1"/>
    <property type="match status" value="1"/>
</dbReference>
<evidence type="ECO:0000313" key="3">
    <source>
        <dbReference type="Proteomes" id="UP000070339"/>
    </source>
</evidence>
<dbReference type="Gene3D" id="1.10.340.30">
    <property type="entry name" value="Hypothetical protein, domain 2"/>
    <property type="match status" value="1"/>
</dbReference>
<reference evidence="2 3" key="1">
    <citation type="journal article" date="2016" name="Int. J. Syst. Evol. Microbiol.">
        <title>Resolving the Complexity of Human Skin Metagenomes Using Single-Molecule Sequencing.</title>
        <authorList>
            <consortium name="NISC Comparative Sequencing Program"/>
            <person name="Tsai Y.C."/>
            <person name="Conlan S."/>
            <person name="Deming C."/>
            <person name="Segre J.A."/>
            <person name="Kong H.H."/>
            <person name="Korlach J."/>
            <person name="Oh J."/>
        </authorList>
    </citation>
    <scope>NUCLEOTIDE SEQUENCE [LARGE SCALE GENOMIC DNA]</scope>
    <source>
        <strain evidence="2 3">1B08</strain>
    </source>
</reference>
<comment type="caution">
    <text evidence="2">The sequence shown here is derived from an EMBL/GenBank/DDBJ whole genome shotgun (WGS) entry which is preliminary data.</text>
</comment>
<dbReference type="Pfam" id="PF03352">
    <property type="entry name" value="Adenine_glyco"/>
    <property type="match status" value="1"/>
</dbReference>
<organism evidence="2 3">
    <name type="scientific">Corynebacterium simulans</name>
    <dbReference type="NCBI Taxonomy" id="146827"/>
    <lineage>
        <taxon>Bacteria</taxon>
        <taxon>Bacillati</taxon>
        <taxon>Actinomycetota</taxon>
        <taxon>Actinomycetes</taxon>
        <taxon>Mycobacteriales</taxon>
        <taxon>Corynebacteriaceae</taxon>
        <taxon>Corynebacterium</taxon>
    </lineage>
</organism>
<sequence>MTMTNPFAEPQQAESDKATTGIAPTIGTPNASAPEYTANSERTGLVYDAEGVGRPPWAMASPLLREYYDTEWGMPVRDEAGLFERLTLEGFQSGLSWATVLRKREAFRAAFAGFDPDIVSAFGAAEVERLLNNPEIIRNRRKIEAAINNADATVKLREKGGLSEFIWSFRPEENLYPRYMEDIPKTTDKAKELSKALKKEGFTFVGPVTCFALMEAIGMVDAHLIGSHRRGTSGVWESELDAFKHPVQNI</sequence>
<feature type="region of interest" description="Disordered" evidence="1">
    <location>
        <begin position="1"/>
        <end position="35"/>
    </location>
</feature>
<protein>
    <submittedName>
        <fullName evidence="2">Methyladenine glycosylase family protein</fullName>
    </submittedName>
</protein>
<dbReference type="PANTHER" id="PTHR30037:SF4">
    <property type="entry name" value="DNA-3-METHYLADENINE GLYCOSYLASE I"/>
    <property type="match status" value="1"/>
</dbReference>
<accession>A0ABR5VCG0</accession>
<evidence type="ECO:0000313" key="2">
    <source>
        <dbReference type="EMBL" id="KXU18525.1"/>
    </source>
</evidence>
<name>A0ABR5VCG0_9CORY</name>
<dbReference type="InterPro" id="IPR011257">
    <property type="entry name" value="DNA_glycosylase"/>
</dbReference>